<reference evidence="2 3" key="2">
    <citation type="submission" date="2018-11" db="EMBL/GenBank/DDBJ databases">
        <authorList>
            <consortium name="Pathogen Informatics"/>
        </authorList>
    </citation>
    <scope>NUCLEOTIDE SEQUENCE [LARGE SCALE GENOMIC DNA]</scope>
</reference>
<feature type="domain" description="UspA" evidence="1">
    <location>
        <begin position="19"/>
        <end position="152"/>
    </location>
</feature>
<dbReference type="AlphaFoldDB" id="A0A0R3SEL2"/>
<reference evidence="4" key="1">
    <citation type="submission" date="2017-02" db="UniProtKB">
        <authorList>
            <consortium name="WormBaseParasite"/>
        </authorList>
    </citation>
    <scope>IDENTIFICATION</scope>
</reference>
<evidence type="ECO:0000313" key="2">
    <source>
        <dbReference type="EMBL" id="VDL28878.1"/>
    </source>
</evidence>
<dbReference type="Proteomes" id="UP000274504">
    <property type="component" value="Unassembled WGS sequence"/>
</dbReference>
<dbReference type="InterPro" id="IPR014729">
    <property type="entry name" value="Rossmann-like_a/b/a_fold"/>
</dbReference>
<dbReference type="PANTHER" id="PTHR46989">
    <property type="entry name" value="USP DOMAIN-CONTAINING PROTEIN"/>
    <property type="match status" value="1"/>
</dbReference>
<organism evidence="4">
    <name type="scientific">Hymenolepis diminuta</name>
    <name type="common">Rat tapeworm</name>
    <dbReference type="NCBI Taxonomy" id="6216"/>
    <lineage>
        <taxon>Eukaryota</taxon>
        <taxon>Metazoa</taxon>
        <taxon>Spiralia</taxon>
        <taxon>Lophotrochozoa</taxon>
        <taxon>Platyhelminthes</taxon>
        <taxon>Cestoda</taxon>
        <taxon>Eucestoda</taxon>
        <taxon>Cyclophyllidea</taxon>
        <taxon>Hymenolepididae</taxon>
        <taxon>Hymenolepis</taxon>
    </lineage>
</organism>
<protein>
    <submittedName>
        <fullName evidence="4">Usp domain-containing protein</fullName>
    </submittedName>
</protein>
<dbReference type="InterPro" id="IPR006016">
    <property type="entry name" value="UspA"/>
</dbReference>
<dbReference type="SUPFAM" id="SSF52402">
    <property type="entry name" value="Adenine nucleotide alpha hydrolases-like"/>
    <property type="match status" value="1"/>
</dbReference>
<dbReference type="EMBL" id="UYSG01000927">
    <property type="protein sequence ID" value="VDL28878.1"/>
    <property type="molecule type" value="Genomic_DNA"/>
</dbReference>
<dbReference type="Pfam" id="PF00582">
    <property type="entry name" value="Usp"/>
    <property type="match status" value="1"/>
</dbReference>
<dbReference type="WBParaSite" id="HDID_0000321601-mRNA-1">
    <property type="protein sequence ID" value="HDID_0000321601-mRNA-1"/>
    <property type="gene ID" value="HDID_0000321601"/>
</dbReference>
<evidence type="ECO:0000313" key="3">
    <source>
        <dbReference type="Proteomes" id="UP000274504"/>
    </source>
</evidence>
<dbReference type="Gene3D" id="3.40.50.620">
    <property type="entry name" value="HUPs"/>
    <property type="match status" value="1"/>
</dbReference>
<dbReference type="PANTHER" id="PTHR46989:SF3">
    <property type="entry name" value="USPA DOMAIN-CONTAINING PROTEIN"/>
    <property type="match status" value="1"/>
</dbReference>
<accession>A0A0R3SEL2</accession>
<sequence>MQQAKPEEPKASCNEELGRKIIFPLDKSSNVQEAFEWFFKFGYRPADFVVFANVVQPTFIHGSISIGNSNFNPTEDFKLNFDEAHKIEEKYRELAKKAGVNFRTTCLADSDIADAINLLAEEEKANLIVATALGESTYEVIVNSKIPVLVVPSEETDDQNCFI</sequence>
<dbReference type="OrthoDB" id="10356156at2759"/>
<gene>
    <name evidence="2" type="ORF">HDID_LOCUS3214</name>
</gene>
<name>A0A0R3SEL2_HYMDI</name>
<evidence type="ECO:0000259" key="1">
    <source>
        <dbReference type="Pfam" id="PF00582"/>
    </source>
</evidence>
<evidence type="ECO:0000313" key="4">
    <source>
        <dbReference type="WBParaSite" id="HDID_0000321601-mRNA-1"/>
    </source>
</evidence>
<proteinExistence type="predicted"/>